<feature type="region of interest" description="Disordered" evidence="1">
    <location>
        <begin position="557"/>
        <end position="578"/>
    </location>
</feature>
<protein>
    <recommendedName>
        <fullName evidence="2">Myb-like domain-containing protein</fullName>
    </recommendedName>
</protein>
<dbReference type="Proteomes" id="UP000095009">
    <property type="component" value="Unassembled WGS sequence"/>
</dbReference>
<feature type="compositionally biased region" description="Polar residues" evidence="1">
    <location>
        <begin position="300"/>
        <end position="318"/>
    </location>
</feature>
<reference evidence="3 4" key="1">
    <citation type="journal article" date="2016" name="Proc. Natl. Acad. Sci. U.S.A.">
        <title>Comparative genomics of biotechnologically important yeasts.</title>
        <authorList>
            <person name="Riley R."/>
            <person name="Haridas S."/>
            <person name="Wolfe K.H."/>
            <person name="Lopes M.R."/>
            <person name="Hittinger C.T."/>
            <person name="Goeker M."/>
            <person name="Salamov A.A."/>
            <person name="Wisecaver J.H."/>
            <person name="Long T.M."/>
            <person name="Calvey C.H."/>
            <person name="Aerts A.L."/>
            <person name="Barry K.W."/>
            <person name="Choi C."/>
            <person name="Clum A."/>
            <person name="Coughlan A.Y."/>
            <person name="Deshpande S."/>
            <person name="Douglass A.P."/>
            <person name="Hanson S.J."/>
            <person name="Klenk H.-P."/>
            <person name="LaButti K.M."/>
            <person name="Lapidus A."/>
            <person name="Lindquist E.A."/>
            <person name="Lipzen A.M."/>
            <person name="Meier-Kolthoff J.P."/>
            <person name="Ohm R.A."/>
            <person name="Otillar R.P."/>
            <person name="Pangilinan J.L."/>
            <person name="Peng Y."/>
            <person name="Rokas A."/>
            <person name="Rosa C.A."/>
            <person name="Scheuner C."/>
            <person name="Sibirny A.A."/>
            <person name="Slot J.C."/>
            <person name="Stielow J.B."/>
            <person name="Sun H."/>
            <person name="Kurtzman C.P."/>
            <person name="Blackwell M."/>
            <person name="Grigoriev I.V."/>
            <person name="Jeffries T.W."/>
        </authorList>
    </citation>
    <scope>NUCLEOTIDE SEQUENCE [LARGE SCALE GENOMIC DNA]</scope>
    <source>
        <strain evidence="3 4">DSM 6958</strain>
    </source>
</reference>
<dbReference type="OrthoDB" id="4096351at2759"/>
<evidence type="ECO:0000313" key="3">
    <source>
        <dbReference type="EMBL" id="ODQ67966.1"/>
    </source>
</evidence>
<feature type="region of interest" description="Disordered" evidence="1">
    <location>
        <begin position="505"/>
        <end position="541"/>
    </location>
</feature>
<dbReference type="InterPro" id="IPR001005">
    <property type="entry name" value="SANT/Myb"/>
</dbReference>
<proteinExistence type="predicted"/>
<evidence type="ECO:0000256" key="1">
    <source>
        <dbReference type="SAM" id="MobiDB-lite"/>
    </source>
</evidence>
<feature type="compositionally biased region" description="Polar residues" evidence="1">
    <location>
        <begin position="221"/>
        <end position="230"/>
    </location>
</feature>
<feature type="region of interest" description="Disordered" evidence="1">
    <location>
        <begin position="266"/>
        <end position="336"/>
    </location>
</feature>
<accession>A0A1E3PRC5</accession>
<keyword evidence="4" id="KW-1185">Reference proteome</keyword>
<feature type="region of interest" description="Disordered" evidence="1">
    <location>
        <begin position="215"/>
        <end position="248"/>
    </location>
</feature>
<name>A0A1E3PRC5_9ASCO</name>
<feature type="region of interest" description="Disordered" evidence="1">
    <location>
        <begin position="1"/>
        <end position="20"/>
    </location>
</feature>
<sequence>MFHGDSSLASSPPLGIDTPLPDECNKEVVVQTSMLISKSNLDQEEIPNCSPKILNPKPESFKCSRKTDDMDFIAPNTAPSTSAVITNTDTTVSPFRISQSLLIPSSAYSNSNILENSLESDRYVSAVLITDSPVSSPSSSPQRKSWLDYTRDYDGEITLFETLNSDSGNSFIDPDLTLNDMYQNQHEYICEIPSKSNPYSLEMDHLLRQNRTFAEYEDSQDSSASVSPDNESFKHERETPDHREFIKSPLEASKNVFIKNIGLEASRPPTRKSSAETIPENSLSFSQSCKTMTRLKNKDNQSSSPHNGNTSPTRSSPFRNLASMFDTTRRNPTRGARWEQSYNLKHFNPGVTEVKLEEVKLEEIPNQKIATGAPRGRGRPRGSFSARIVPTNKQAVASTTTMISEKSESITDKKRVYIDTTTPGKKKFMVIFKINDPKPNYEVQQESSKGKKIWPVKEMKLSEDDTITKKYPSENFQLVFNKVSGKKLPLDSEIDIHNTITTIQTNTETSSSEEEELKEEYADTSASEDVYSSDYEEQNENVNHVENSNAKPLSISASSSNVLVSPRKGPKRKLCPPDEGIISPIKHRRWHNEQDRKIIHLKETLNWPWRAIQQTLGTNHSWQAIQMRYLRSLKGRWDLWTEEEELKLLKAFQRDWTKRWNRISSEMGPAFPEERCLRKVYELAGLEVCQEQLYFHTRAADEANPEEVDSSNCEDYVRLYLTSI</sequence>
<organism evidence="3 4">
    <name type="scientific">Nadsonia fulvescens var. elongata DSM 6958</name>
    <dbReference type="NCBI Taxonomy" id="857566"/>
    <lineage>
        <taxon>Eukaryota</taxon>
        <taxon>Fungi</taxon>
        <taxon>Dikarya</taxon>
        <taxon>Ascomycota</taxon>
        <taxon>Saccharomycotina</taxon>
        <taxon>Dipodascomycetes</taxon>
        <taxon>Dipodascales</taxon>
        <taxon>Dipodascales incertae sedis</taxon>
        <taxon>Nadsonia</taxon>
    </lineage>
</organism>
<dbReference type="EMBL" id="KV454406">
    <property type="protein sequence ID" value="ODQ67966.1"/>
    <property type="molecule type" value="Genomic_DNA"/>
</dbReference>
<dbReference type="PROSITE" id="PS50090">
    <property type="entry name" value="MYB_LIKE"/>
    <property type="match status" value="1"/>
</dbReference>
<feature type="domain" description="Myb-like" evidence="2">
    <location>
        <begin position="640"/>
        <end position="684"/>
    </location>
</feature>
<evidence type="ECO:0000259" key="2">
    <source>
        <dbReference type="PROSITE" id="PS50090"/>
    </source>
</evidence>
<gene>
    <name evidence="3" type="ORF">NADFUDRAFT_63458</name>
</gene>
<feature type="compositionally biased region" description="Basic and acidic residues" evidence="1">
    <location>
        <begin position="231"/>
        <end position="246"/>
    </location>
</feature>
<feature type="compositionally biased region" description="Polar residues" evidence="1">
    <location>
        <begin position="271"/>
        <end position="291"/>
    </location>
</feature>
<evidence type="ECO:0000313" key="4">
    <source>
        <dbReference type="Proteomes" id="UP000095009"/>
    </source>
</evidence>
<dbReference type="CDD" id="cd00167">
    <property type="entry name" value="SANT"/>
    <property type="match status" value="1"/>
</dbReference>
<dbReference type="AlphaFoldDB" id="A0A1E3PRC5"/>